<dbReference type="InterPro" id="IPR023562">
    <property type="entry name" value="ClpP/TepA"/>
</dbReference>
<gene>
    <name evidence="7" type="primary">clpP</name>
    <name evidence="13" type="ORF">XW81_02165</name>
</gene>
<evidence type="ECO:0000256" key="3">
    <source>
        <dbReference type="ARBA" id="ARBA00022670"/>
    </source>
</evidence>
<evidence type="ECO:0000256" key="2">
    <source>
        <dbReference type="ARBA" id="ARBA00022490"/>
    </source>
</evidence>
<dbReference type="GO" id="GO:0004176">
    <property type="term" value="F:ATP-dependent peptidase activity"/>
    <property type="evidence" value="ECO:0007669"/>
    <property type="project" value="InterPro"/>
</dbReference>
<reference evidence="13 14" key="1">
    <citation type="submission" date="2015-04" db="EMBL/GenBank/DDBJ databases">
        <title>Buchnera aphidicola assembly.</title>
        <authorList>
            <person name="Zhang Y."/>
        </authorList>
    </citation>
    <scope>NUCLEOTIDE SEQUENCE [LARGE SCALE GENOMIC DNA]</scope>
    <source>
        <strain evidence="13 14">SC</strain>
    </source>
</reference>
<evidence type="ECO:0000313" key="14">
    <source>
        <dbReference type="Proteomes" id="UP000077654"/>
    </source>
</evidence>
<sequence>MSYNIKNKKKNKNALLIPMVIEKTLYGERSYDIYSRLLKERIIFLTGIIEDNLANSIIAQILFLEFKNPKKDIFIYINSPGGTISSGMSIYDTIQFVKPNINTICIGQACSMAALILTSGEKGKRFCLPNSRIMIHQPLGGYSGQVSDIEIHTKEIITIKKRMNKLLSIHTEQKLQKIEQDTERDCFLSAKEAIEYGLIDSILHHRK</sequence>
<accession>A0A172WDY1</accession>
<dbReference type="InterPro" id="IPR018215">
    <property type="entry name" value="ClpP_Ser_AS"/>
</dbReference>
<keyword evidence="5 7" id="KW-0720">Serine protease</keyword>
<name>A0A172WDY1_BUCSC</name>
<dbReference type="GO" id="GO:0006515">
    <property type="term" value="P:protein quality control for misfolded or incompletely synthesized proteins"/>
    <property type="evidence" value="ECO:0007669"/>
    <property type="project" value="TreeGrafter"/>
</dbReference>
<evidence type="ECO:0000256" key="10">
    <source>
        <dbReference type="RuleBase" id="RU000549"/>
    </source>
</evidence>
<keyword evidence="4 7" id="KW-0378">Hydrolase</keyword>
<evidence type="ECO:0000256" key="7">
    <source>
        <dbReference type="HAMAP-Rule" id="MF_00444"/>
    </source>
</evidence>
<comment type="subunit">
    <text evidence="7">Fourteen ClpP subunits assemble into 2 heptameric rings which stack back to back to give a disk-like structure with a central cavity, resembling the structure of eukaryotic proteasomes.</text>
</comment>
<evidence type="ECO:0000256" key="9">
    <source>
        <dbReference type="PROSITE-ProRule" id="PRU10086"/>
    </source>
</evidence>
<dbReference type="CDD" id="cd07017">
    <property type="entry name" value="S14_ClpP_2"/>
    <property type="match status" value="1"/>
</dbReference>
<organism evidence="13 14">
    <name type="scientific">Buchnera aphidicola subsp. Schlechtendalia chinensis</name>
    <dbReference type="NCBI Taxonomy" id="118110"/>
    <lineage>
        <taxon>Bacteria</taxon>
        <taxon>Pseudomonadati</taxon>
        <taxon>Pseudomonadota</taxon>
        <taxon>Gammaproteobacteria</taxon>
        <taxon>Enterobacterales</taxon>
        <taxon>Erwiniaceae</taxon>
        <taxon>Buchnera</taxon>
    </lineage>
</organism>
<evidence type="ECO:0000256" key="8">
    <source>
        <dbReference type="PROSITE-ProRule" id="PRU10085"/>
    </source>
</evidence>
<feature type="active site" evidence="8">
    <location>
        <position position="111"/>
    </location>
</feature>
<evidence type="ECO:0000313" key="13">
    <source>
        <dbReference type="EMBL" id="ANF17184.1"/>
    </source>
</evidence>
<dbReference type="EMBL" id="CP011299">
    <property type="protein sequence ID" value="ANF17184.1"/>
    <property type="molecule type" value="Genomic_DNA"/>
</dbReference>
<dbReference type="NCBIfam" id="NF009205">
    <property type="entry name" value="PRK12553.1"/>
    <property type="match status" value="1"/>
</dbReference>
<keyword evidence="3 7" id="KW-0645">Protease</keyword>
<evidence type="ECO:0000256" key="1">
    <source>
        <dbReference type="ARBA" id="ARBA00007039"/>
    </source>
</evidence>
<dbReference type="STRING" id="118110.XW81_02165"/>
<dbReference type="InterPro" id="IPR033135">
    <property type="entry name" value="ClpP_His_AS"/>
</dbReference>
<dbReference type="SUPFAM" id="SSF52096">
    <property type="entry name" value="ClpP/crotonase"/>
    <property type="match status" value="1"/>
</dbReference>
<proteinExistence type="inferred from homology"/>
<dbReference type="InterPro" id="IPR001907">
    <property type="entry name" value="ClpP"/>
</dbReference>
<dbReference type="PANTHER" id="PTHR10381:SF70">
    <property type="entry name" value="ATP-DEPENDENT CLP PROTEASE PROTEOLYTIC SUBUNIT"/>
    <property type="match status" value="1"/>
</dbReference>
<keyword evidence="14" id="KW-1185">Reference proteome</keyword>
<dbReference type="GO" id="GO:0004252">
    <property type="term" value="F:serine-type endopeptidase activity"/>
    <property type="evidence" value="ECO:0007669"/>
    <property type="project" value="UniProtKB-UniRule"/>
</dbReference>
<dbReference type="AlphaFoldDB" id="A0A172WDY1"/>
<dbReference type="Pfam" id="PF00574">
    <property type="entry name" value="CLP_protease"/>
    <property type="match status" value="1"/>
</dbReference>
<dbReference type="FunFam" id="3.90.226.10:FF:000001">
    <property type="entry name" value="ATP-dependent Clp protease proteolytic subunit"/>
    <property type="match status" value="1"/>
</dbReference>
<protein>
    <recommendedName>
        <fullName evidence="7 12">ATP-dependent Clp protease proteolytic subunit</fullName>
        <ecNumber evidence="7 10">3.4.21.92</ecNumber>
    </recommendedName>
    <alternativeName>
        <fullName evidence="7">Endopeptidase Clp</fullName>
    </alternativeName>
</protein>
<dbReference type="PROSITE" id="PS00381">
    <property type="entry name" value="CLP_PROTEASE_SER"/>
    <property type="match status" value="1"/>
</dbReference>
<dbReference type="GO" id="GO:0005737">
    <property type="term" value="C:cytoplasm"/>
    <property type="evidence" value="ECO:0007669"/>
    <property type="project" value="UniProtKB-SubCell"/>
</dbReference>
<comment type="similarity">
    <text evidence="1 7 12">Belongs to the peptidase S14 family.</text>
</comment>
<dbReference type="PRINTS" id="PR00127">
    <property type="entry name" value="CLPPROTEASEP"/>
</dbReference>
<comment type="function">
    <text evidence="7 11">Cleaves peptides in various proteins in a process that requires ATP hydrolysis. Has a chymotrypsin-like activity. Plays a major role in the degradation of misfolded proteins.</text>
</comment>
<dbReference type="Proteomes" id="UP000077654">
    <property type="component" value="Chromosome"/>
</dbReference>
<feature type="active site" evidence="7 9">
    <location>
        <position position="136"/>
    </location>
</feature>
<evidence type="ECO:0000256" key="12">
    <source>
        <dbReference type="RuleBase" id="RU003567"/>
    </source>
</evidence>
<evidence type="ECO:0000256" key="5">
    <source>
        <dbReference type="ARBA" id="ARBA00022825"/>
    </source>
</evidence>
<dbReference type="OrthoDB" id="9802800at2"/>
<dbReference type="HAMAP" id="MF_00444">
    <property type="entry name" value="ClpP"/>
    <property type="match status" value="1"/>
</dbReference>
<dbReference type="GO" id="GO:0051117">
    <property type="term" value="F:ATPase binding"/>
    <property type="evidence" value="ECO:0007669"/>
    <property type="project" value="TreeGrafter"/>
</dbReference>
<dbReference type="NCBIfam" id="TIGR00493">
    <property type="entry name" value="clpP"/>
    <property type="match status" value="1"/>
</dbReference>
<dbReference type="PATRIC" id="fig|118110.3.peg.432"/>
<dbReference type="NCBIfam" id="NF001368">
    <property type="entry name" value="PRK00277.1"/>
    <property type="match status" value="1"/>
</dbReference>
<dbReference type="RefSeq" id="WP_075474309.1">
    <property type="nucleotide sequence ID" value="NZ_CP011299.1"/>
</dbReference>
<feature type="active site" description="Nucleophile" evidence="7">
    <location>
        <position position="111"/>
    </location>
</feature>
<keyword evidence="2 7" id="KW-0963">Cytoplasm</keyword>
<evidence type="ECO:0000256" key="6">
    <source>
        <dbReference type="ARBA" id="ARBA00034021"/>
    </source>
</evidence>
<dbReference type="PROSITE" id="PS00382">
    <property type="entry name" value="CLP_PROTEASE_HIS"/>
    <property type="match status" value="1"/>
</dbReference>
<dbReference type="EC" id="3.4.21.92" evidence="7 10"/>
<dbReference type="GO" id="GO:0009368">
    <property type="term" value="C:endopeptidase Clp complex"/>
    <property type="evidence" value="ECO:0007669"/>
    <property type="project" value="TreeGrafter"/>
</dbReference>
<dbReference type="InterPro" id="IPR029045">
    <property type="entry name" value="ClpP/crotonase-like_dom_sf"/>
</dbReference>
<dbReference type="PANTHER" id="PTHR10381">
    <property type="entry name" value="ATP-DEPENDENT CLP PROTEASE PROTEOLYTIC SUBUNIT"/>
    <property type="match status" value="1"/>
</dbReference>
<evidence type="ECO:0000256" key="4">
    <source>
        <dbReference type="ARBA" id="ARBA00022801"/>
    </source>
</evidence>
<evidence type="ECO:0000256" key="11">
    <source>
        <dbReference type="RuleBase" id="RU000550"/>
    </source>
</evidence>
<dbReference type="Gene3D" id="3.90.226.10">
    <property type="entry name" value="2-enoyl-CoA Hydratase, Chain A, domain 1"/>
    <property type="match status" value="1"/>
</dbReference>
<comment type="subcellular location">
    <subcellularLocation>
        <location evidence="7">Cytoplasm</location>
    </subcellularLocation>
</comment>
<comment type="catalytic activity">
    <reaction evidence="6 7 9">
        <text>Hydrolysis of proteins to small peptides in the presence of ATP and magnesium. alpha-casein is the usual test substrate. In the absence of ATP, only oligopeptides shorter than five residues are hydrolyzed (such as succinyl-Leu-Tyr-|-NHMec, and Leu-Tyr-Leu-|-Tyr-Trp, in which cleavage of the -Tyr-|-Leu- and -Tyr-|-Trp bonds also occurs).</text>
        <dbReference type="EC" id="3.4.21.92"/>
    </reaction>
</comment>